<dbReference type="KEGG" id="lamb:KBB96_14815"/>
<dbReference type="Pfam" id="PF06940">
    <property type="entry name" value="DUF1287"/>
    <property type="match status" value="1"/>
</dbReference>
<dbReference type="AlphaFoldDB" id="A0A975G7D9"/>
<organism evidence="2 3">
    <name type="scientific">Luteolibacter ambystomatis</name>
    <dbReference type="NCBI Taxonomy" id="2824561"/>
    <lineage>
        <taxon>Bacteria</taxon>
        <taxon>Pseudomonadati</taxon>
        <taxon>Verrucomicrobiota</taxon>
        <taxon>Verrucomicrobiia</taxon>
        <taxon>Verrucomicrobiales</taxon>
        <taxon>Verrucomicrobiaceae</taxon>
        <taxon>Luteolibacter</taxon>
    </lineage>
</organism>
<feature type="chain" id="PRO_5037133691" evidence="1">
    <location>
        <begin position="19"/>
        <end position="187"/>
    </location>
</feature>
<sequence>MRFLIATFLLLSPLHAQSGPKLVEAARKQVGVTLTYDPAYVVMGYPGGDVPRERGVCTDVVVRAFRDGLSHDLQKLVHEDMAANFGSYPKQWGLKKTDKNIDHRRVPNLQTFFKRRGLVQPVTQNPGDYQSGDLVTCTVPPNLPHIMIVSDRKTADGRPLVIHNIGRGAQEEDILFMFPLTGHYRWK</sequence>
<name>A0A975G7D9_9BACT</name>
<dbReference type="RefSeq" id="WP_211630224.1">
    <property type="nucleotide sequence ID" value="NZ_CP073100.1"/>
</dbReference>
<evidence type="ECO:0000256" key="1">
    <source>
        <dbReference type="SAM" id="SignalP"/>
    </source>
</evidence>
<proteinExistence type="predicted"/>
<dbReference type="Proteomes" id="UP000676169">
    <property type="component" value="Chromosome"/>
</dbReference>
<dbReference type="EMBL" id="CP073100">
    <property type="protein sequence ID" value="QUE50135.1"/>
    <property type="molecule type" value="Genomic_DNA"/>
</dbReference>
<evidence type="ECO:0000313" key="3">
    <source>
        <dbReference type="Proteomes" id="UP000676169"/>
    </source>
</evidence>
<keyword evidence="3" id="KW-1185">Reference proteome</keyword>
<gene>
    <name evidence="2" type="ORF">KBB96_14815</name>
</gene>
<protein>
    <submittedName>
        <fullName evidence="2">DUF1287 domain-containing protein</fullName>
    </submittedName>
</protein>
<keyword evidence="1" id="KW-0732">Signal</keyword>
<reference evidence="2" key="1">
    <citation type="submission" date="2021-04" db="EMBL/GenBank/DDBJ databases">
        <title>Luteolibacter sp. 32A isolated from the skin of an Anderson's salamander (Ambystoma andersonii).</title>
        <authorList>
            <person name="Spergser J."/>
            <person name="Busse H.-J."/>
        </authorList>
    </citation>
    <scope>NUCLEOTIDE SEQUENCE</scope>
    <source>
        <strain evidence="2">32A</strain>
    </source>
</reference>
<evidence type="ECO:0000313" key="2">
    <source>
        <dbReference type="EMBL" id="QUE50135.1"/>
    </source>
</evidence>
<dbReference type="InterPro" id="IPR009706">
    <property type="entry name" value="DUF1287"/>
</dbReference>
<feature type="signal peptide" evidence="1">
    <location>
        <begin position="1"/>
        <end position="18"/>
    </location>
</feature>
<accession>A0A975G7D9</accession>
<dbReference type="PIRSF" id="PIRSF011444">
    <property type="entry name" value="DUF1287"/>
    <property type="match status" value="1"/>
</dbReference>